<evidence type="ECO:0000256" key="1">
    <source>
        <dbReference type="SAM" id="Phobius"/>
    </source>
</evidence>
<keyword evidence="1" id="KW-1133">Transmembrane helix</keyword>
<keyword evidence="1" id="KW-0472">Membrane</keyword>
<accession>A0A975AIK6</accession>
<dbReference type="RefSeq" id="WP_207300527.1">
    <property type="nucleotide sequence ID" value="NZ_CP071444.1"/>
</dbReference>
<feature type="transmembrane region" description="Helical" evidence="1">
    <location>
        <begin position="12"/>
        <end position="35"/>
    </location>
</feature>
<keyword evidence="1" id="KW-0812">Transmembrane</keyword>
<gene>
    <name evidence="2" type="ORF">J0B03_03725</name>
</gene>
<dbReference type="Pfam" id="PF12679">
    <property type="entry name" value="ABC2_membrane_2"/>
    <property type="match status" value="1"/>
</dbReference>
<dbReference type="GO" id="GO:0005886">
    <property type="term" value="C:plasma membrane"/>
    <property type="evidence" value="ECO:0007669"/>
    <property type="project" value="UniProtKB-SubCell"/>
</dbReference>
<protein>
    <submittedName>
        <fullName evidence="2">ABC transporter permease subunit</fullName>
    </submittedName>
</protein>
<dbReference type="AlphaFoldDB" id="A0A975AIK6"/>
<feature type="transmembrane region" description="Helical" evidence="1">
    <location>
        <begin position="123"/>
        <end position="145"/>
    </location>
</feature>
<organism evidence="2 3">
    <name type="scientific">Alkalibacter rhizosphaerae</name>
    <dbReference type="NCBI Taxonomy" id="2815577"/>
    <lineage>
        <taxon>Bacteria</taxon>
        <taxon>Bacillati</taxon>
        <taxon>Bacillota</taxon>
        <taxon>Clostridia</taxon>
        <taxon>Eubacteriales</taxon>
        <taxon>Eubacteriaceae</taxon>
        <taxon>Alkalibacter</taxon>
    </lineage>
</organism>
<proteinExistence type="predicted"/>
<feature type="transmembrane region" description="Helical" evidence="1">
    <location>
        <begin position="157"/>
        <end position="178"/>
    </location>
</feature>
<name>A0A975AIK6_9FIRM</name>
<dbReference type="PANTHER" id="PTHR37305:SF2">
    <property type="entry name" value="BACITRACIN TRANSPORT PERMEASE PROTEIN BCRB"/>
    <property type="match status" value="1"/>
</dbReference>
<dbReference type="EMBL" id="CP071444">
    <property type="protein sequence ID" value="QSX09188.1"/>
    <property type="molecule type" value="Genomic_DNA"/>
</dbReference>
<dbReference type="PANTHER" id="PTHR37305">
    <property type="entry name" value="INTEGRAL MEMBRANE PROTEIN-RELATED"/>
    <property type="match status" value="1"/>
</dbReference>
<sequence length="266" mass="29658">MNKTLFLTNMKIHRTLFIIINLVLLMYSSIMIYMFDPEGANAMIEMINMLPKSFGTAFGFDTVALTLTTHIGSYLYGFIFIIFPVIFMIIMINSLIAKHVDRGSMVYLLSTPNSRKEIARTQFASYVMMLVALFIIQTGLGVLMAEAMHKGMLEVGPYVQINLITLFVFLFVGSIGFLASCSFDDSGRSLSVGAGIPVMFLLLKMLSGVGEKVEFLKYFTPYTLMNMGNIMNKDNFTLLSCLALLIASVITVSVAIQIFDKRSLNI</sequence>
<feature type="transmembrane region" description="Helical" evidence="1">
    <location>
        <begin position="74"/>
        <end position="96"/>
    </location>
</feature>
<dbReference type="KEGG" id="alka:J0B03_03725"/>
<reference evidence="2" key="1">
    <citation type="submission" date="2021-03" db="EMBL/GenBank/DDBJ databases">
        <title>Alkalibacter marinus sp. nov., isolated from tidal flat sediment.</title>
        <authorList>
            <person name="Namirimu T."/>
            <person name="Yang J.-A."/>
            <person name="Yang S.-H."/>
            <person name="Kim Y.-J."/>
            <person name="Kwon K.K."/>
        </authorList>
    </citation>
    <scope>NUCLEOTIDE SEQUENCE</scope>
    <source>
        <strain evidence="2">ES005</strain>
    </source>
</reference>
<evidence type="ECO:0000313" key="2">
    <source>
        <dbReference type="EMBL" id="QSX09188.1"/>
    </source>
</evidence>
<feature type="transmembrane region" description="Helical" evidence="1">
    <location>
        <begin position="190"/>
        <end position="209"/>
    </location>
</feature>
<keyword evidence="3" id="KW-1185">Reference proteome</keyword>
<evidence type="ECO:0000313" key="3">
    <source>
        <dbReference type="Proteomes" id="UP000663499"/>
    </source>
</evidence>
<dbReference type="GO" id="GO:0140359">
    <property type="term" value="F:ABC-type transporter activity"/>
    <property type="evidence" value="ECO:0007669"/>
    <property type="project" value="InterPro"/>
</dbReference>
<feature type="transmembrane region" description="Helical" evidence="1">
    <location>
        <begin position="236"/>
        <end position="259"/>
    </location>
</feature>
<dbReference type="Proteomes" id="UP000663499">
    <property type="component" value="Chromosome"/>
</dbReference>